<keyword evidence="2" id="KW-1185">Reference proteome</keyword>
<evidence type="ECO:0000313" key="2">
    <source>
        <dbReference type="Proteomes" id="UP001142057"/>
    </source>
</evidence>
<dbReference type="InterPro" id="IPR025459">
    <property type="entry name" value="DUF4279"/>
</dbReference>
<proteinExistence type="predicted"/>
<evidence type="ECO:0000313" key="1">
    <source>
        <dbReference type="EMBL" id="MCT2406423.1"/>
    </source>
</evidence>
<dbReference type="RefSeq" id="WP_259827170.1">
    <property type="nucleotide sequence ID" value="NZ_JANZQH010000001.1"/>
</dbReference>
<comment type="caution">
    <text evidence="1">The sequence shown here is derived from an EMBL/GenBank/DDBJ whole genome shotgun (WGS) entry which is preliminary data.</text>
</comment>
<sequence>MDYNTNIKMVFSIFGSPFDPNYFSESINVIPTNSWMEGEFIPNNKKNKKREESAWEYSIHFDTIYFEEVSNKFVNIFEDKIDSINKFNNLTLKFDIVLEIVEEQGLSLYFNKPFLNIVNRLSAEIDVDTYILRNE</sequence>
<protein>
    <submittedName>
        <fullName evidence="1">DUF4279 domain-containing protein</fullName>
    </submittedName>
</protein>
<gene>
    <name evidence="1" type="ORF">NZD88_02495</name>
</gene>
<dbReference type="Proteomes" id="UP001142057">
    <property type="component" value="Unassembled WGS sequence"/>
</dbReference>
<name>A0ABT2ICU1_9FLAO</name>
<organism evidence="1 2">
    <name type="scientific">Chryseobacterium pyrolae</name>
    <dbReference type="NCBI Taxonomy" id="2987481"/>
    <lineage>
        <taxon>Bacteria</taxon>
        <taxon>Pseudomonadati</taxon>
        <taxon>Bacteroidota</taxon>
        <taxon>Flavobacteriia</taxon>
        <taxon>Flavobacteriales</taxon>
        <taxon>Weeksellaceae</taxon>
        <taxon>Chryseobacterium group</taxon>
        <taxon>Chryseobacterium</taxon>
    </lineage>
</organism>
<accession>A0ABT2ICU1</accession>
<dbReference type="Pfam" id="PF14106">
    <property type="entry name" value="DUF4279"/>
    <property type="match status" value="1"/>
</dbReference>
<reference evidence="1" key="1">
    <citation type="submission" date="2022-08" db="EMBL/GenBank/DDBJ databases">
        <title>Chryseobacterium antibioticum,isolated from the rhizosphere soil of Pyrola in Tibet.</title>
        <authorList>
            <person name="Kan Y."/>
        </authorList>
    </citation>
    <scope>NUCLEOTIDE SEQUENCE</scope>
    <source>
        <strain evidence="1">Pc2-12</strain>
    </source>
</reference>
<dbReference type="EMBL" id="JANZQH010000001">
    <property type="protein sequence ID" value="MCT2406423.1"/>
    <property type="molecule type" value="Genomic_DNA"/>
</dbReference>